<gene>
    <name evidence="2" type="ORF">ODALV1_LOCUS30180</name>
</gene>
<comment type="caution">
    <text evidence="2">The sequence shown here is derived from an EMBL/GenBank/DDBJ whole genome shotgun (WGS) entry which is preliminary data.</text>
</comment>
<sequence>MATYTMVLFSLTACFLATSSAIPRLYNNRYSYYPSEPGRFSGWTVTSQELLALPSTNDHKNIVQVAPPAGFIRPHHISRSRRGIEMVPDFGYMIPDIDDMLSYS</sequence>
<name>A0ABP1S600_9HEXA</name>
<organism evidence="2 3">
    <name type="scientific">Orchesella dallaii</name>
    <dbReference type="NCBI Taxonomy" id="48710"/>
    <lineage>
        <taxon>Eukaryota</taxon>
        <taxon>Metazoa</taxon>
        <taxon>Ecdysozoa</taxon>
        <taxon>Arthropoda</taxon>
        <taxon>Hexapoda</taxon>
        <taxon>Collembola</taxon>
        <taxon>Entomobryomorpha</taxon>
        <taxon>Entomobryoidea</taxon>
        <taxon>Orchesellidae</taxon>
        <taxon>Orchesellinae</taxon>
        <taxon>Orchesella</taxon>
    </lineage>
</organism>
<protein>
    <submittedName>
        <fullName evidence="2">Uncharacterized protein</fullName>
    </submittedName>
</protein>
<keyword evidence="3" id="KW-1185">Reference proteome</keyword>
<keyword evidence="1" id="KW-0732">Signal</keyword>
<dbReference type="Proteomes" id="UP001642540">
    <property type="component" value="Unassembled WGS sequence"/>
</dbReference>
<feature type="chain" id="PRO_5047160874" evidence="1">
    <location>
        <begin position="22"/>
        <end position="104"/>
    </location>
</feature>
<feature type="signal peptide" evidence="1">
    <location>
        <begin position="1"/>
        <end position="21"/>
    </location>
</feature>
<reference evidence="2 3" key="1">
    <citation type="submission" date="2024-08" db="EMBL/GenBank/DDBJ databases">
        <authorList>
            <person name="Cucini C."/>
            <person name="Frati F."/>
        </authorList>
    </citation>
    <scope>NUCLEOTIDE SEQUENCE [LARGE SCALE GENOMIC DNA]</scope>
</reference>
<proteinExistence type="predicted"/>
<evidence type="ECO:0000313" key="2">
    <source>
        <dbReference type="EMBL" id="CAL8144390.1"/>
    </source>
</evidence>
<evidence type="ECO:0000256" key="1">
    <source>
        <dbReference type="SAM" id="SignalP"/>
    </source>
</evidence>
<accession>A0ABP1S600</accession>
<dbReference type="EMBL" id="CAXLJM020000160">
    <property type="protein sequence ID" value="CAL8144390.1"/>
    <property type="molecule type" value="Genomic_DNA"/>
</dbReference>
<evidence type="ECO:0000313" key="3">
    <source>
        <dbReference type="Proteomes" id="UP001642540"/>
    </source>
</evidence>